<reference evidence="3 4" key="1">
    <citation type="submission" date="2019-07" db="EMBL/GenBank/DDBJ databases">
        <title>Salinicoccus cyprini sp. nov., isolated from gastro-intestinal tract of mirror carp, Cyprinus carpio var. specularis, collected from Gobind Sagar Reservoir, Himachal Pradesh, India.</title>
        <authorList>
            <person name="Talwar C."/>
            <person name="Singh A.K."/>
            <person name="Lal R."/>
            <person name="Negi R.K."/>
        </authorList>
    </citation>
    <scope>NUCLEOTIDE SEQUENCE [LARGE SCALE GENOMIC DNA]</scope>
    <source>
        <strain evidence="3 4">CT19</strain>
    </source>
</reference>
<evidence type="ECO:0000256" key="1">
    <source>
        <dbReference type="SAM" id="Phobius"/>
    </source>
</evidence>
<evidence type="ECO:0000313" key="3">
    <source>
        <dbReference type="EMBL" id="TVT27360.1"/>
    </source>
</evidence>
<keyword evidence="4" id="KW-1185">Reference proteome</keyword>
<evidence type="ECO:0000259" key="2">
    <source>
        <dbReference type="Pfam" id="PF13400"/>
    </source>
</evidence>
<name>A0A558ASX7_9STAP</name>
<organism evidence="3 4">
    <name type="scientific">Salinicoccus cyprini</name>
    <dbReference type="NCBI Taxonomy" id="2493691"/>
    <lineage>
        <taxon>Bacteria</taxon>
        <taxon>Bacillati</taxon>
        <taxon>Bacillota</taxon>
        <taxon>Bacilli</taxon>
        <taxon>Bacillales</taxon>
        <taxon>Staphylococcaceae</taxon>
        <taxon>Salinicoccus</taxon>
    </lineage>
</organism>
<sequence length="300" mass="32227">MMRKLFRDENGNMYLLMALTMFLSIGILGLVIDGGQLYMTKSHLQKTANAAAVSGAQELPNSKESVDQVVGEILGHHNESGSLLFSNVESEKLLHVGVGREVPLFFSSLFGIDSVALSADAKASLLSMTSGIGTVPLGMDESMDLVYGQTYTLKVDAGDSENGNFGILALDGPGARSYRESLKYGFDQPLEVGDIVNTQTGNIAGATREGVNYRIDDCPDGNPEERDCARIMLIPVYKPHIVGSKLESVEITGFAYFYLADPMSSTDDSIKGVFIKRAGSGESNGEASLDRGAYTIKLTR</sequence>
<dbReference type="EMBL" id="VMSJ01000004">
    <property type="protein sequence ID" value="TVT27360.1"/>
    <property type="molecule type" value="Genomic_DNA"/>
</dbReference>
<dbReference type="Proteomes" id="UP000315103">
    <property type="component" value="Unassembled WGS sequence"/>
</dbReference>
<dbReference type="Pfam" id="PF13400">
    <property type="entry name" value="Tad"/>
    <property type="match status" value="1"/>
</dbReference>
<dbReference type="OrthoDB" id="5447051at2"/>
<feature type="transmembrane region" description="Helical" evidence="1">
    <location>
        <begin position="12"/>
        <end position="32"/>
    </location>
</feature>
<keyword evidence="1" id="KW-1133">Transmembrane helix</keyword>
<proteinExistence type="predicted"/>
<protein>
    <recommendedName>
        <fullName evidence="2">Putative Flp pilus-assembly TadG-like N-terminal domain-containing protein</fullName>
    </recommendedName>
</protein>
<evidence type="ECO:0000313" key="4">
    <source>
        <dbReference type="Proteomes" id="UP000315103"/>
    </source>
</evidence>
<dbReference type="AlphaFoldDB" id="A0A558ASX7"/>
<accession>A0A558ASX7</accession>
<keyword evidence="1" id="KW-0812">Transmembrane</keyword>
<feature type="domain" description="Putative Flp pilus-assembly TadG-like N-terminal" evidence="2">
    <location>
        <begin position="11"/>
        <end position="57"/>
    </location>
</feature>
<dbReference type="InterPro" id="IPR028087">
    <property type="entry name" value="Tad_N"/>
</dbReference>
<comment type="caution">
    <text evidence="3">The sequence shown here is derived from an EMBL/GenBank/DDBJ whole genome shotgun (WGS) entry which is preliminary data.</text>
</comment>
<keyword evidence="1" id="KW-0472">Membrane</keyword>
<gene>
    <name evidence="3" type="ORF">FO441_09965</name>
</gene>